<comment type="subcellular location">
    <subcellularLocation>
        <location evidence="1">Cytoplasm</location>
    </subcellularLocation>
</comment>
<evidence type="ECO:0000256" key="4">
    <source>
        <dbReference type="ARBA" id="ARBA00022553"/>
    </source>
</evidence>
<accession>A0A913XT80</accession>
<feature type="region of interest" description="Disordered" evidence="5">
    <location>
        <begin position="152"/>
        <end position="256"/>
    </location>
</feature>
<dbReference type="GeneID" id="110247771"/>
<feature type="compositionally biased region" description="Basic and acidic residues" evidence="5">
    <location>
        <begin position="47"/>
        <end position="65"/>
    </location>
</feature>
<proteinExistence type="inferred from homology"/>
<organism evidence="6 7">
    <name type="scientific">Exaiptasia diaphana</name>
    <name type="common">Tropical sea anemone</name>
    <name type="synonym">Aiptasia pulchella</name>
    <dbReference type="NCBI Taxonomy" id="2652724"/>
    <lineage>
        <taxon>Eukaryota</taxon>
        <taxon>Metazoa</taxon>
        <taxon>Cnidaria</taxon>
        <taxon>Anthozoa</taxon>
        <taxon>Hexacorallia</taxon>
        <taxon>Actiniaria</taxon>
        <taxon>Aiptasiidae</taxon>
        <taxon>Exaiptasia</taxon>
    </lineage>
</organism>
<dbReference type="Pfam" id="PF10248">
    <property type="entry name" value="Mlf1IP"/>
    <property type="match status" value="1"/>
</dbReference>
<dbReference type="KEGG" id="epa:110247771"/>
<reference evidence="6" key="1">
    <citation type="submission" date="2022-11" db="UniProtKB">
        <authorList>
            <consortium name="EnsemblMetazoa"/>
        </authorList>
    </citation>
    <scope>IDENTIFICATION</scope>
</reference>
<comment type="similarity">
    <text evidence="2">Belongs to the MLF family.</text>
</comment>
<dbReference type="EnsemblMetazoa" id="XM_021054237.2">
    <property type="protein sequence ID" value="XP_020909896.1"/>
    <property type="gene ID" value="LOC110247771"/>
</dbReference>
<keyword evidence="4" id="KW-0597">Phosphoprotein</keyword>
<evidence type="ECO:0000256" key="2">
    <source>
        <dbReference type="ARBA" id="ARBA00008332"/>
    </source>
</evidence>
<dbReference type="RefSeq" id="XP_020909896.1">
    <property type="nucleotide sequence ID" value="XM_021054237.2"/>
</dbReference>
<evidence type="ECO:0000256" key="3">
    <source>
        <dbReference type="ARBA" id="ARBA00022490"/>
    </source>
</evidence>
<protein>
    <recommendedName>
        <fullName evidence="8">Myeloid leukemia factor 1</fullName>
    </recommendedName>
</protein>
<dbReference type="PANTHER" id="PTHR13105">
    <property type="entry name" value="MYELOID LEUKEMIA FACTOR"/>
    <property type="match status" value="1"/>
</dbReference>
<keyword evidence="3" id="KW-0963">Cytoplasm</keyword>
<name>A0A913XT80_EXADI</name>
<evidence type="ECO:0000313" key="7">
    <source>
        <dbReference type="Proteomes" id="UP000887567"/>
    </source>
</evidence>
<dbReference type="GO" id="GO:0005737">
    <property type="term" value="C:cytoplasm"/>
    <property type="evidence" value="ECO:0007669"/>
    <property type="project" value="UniProtKB-SubCell"/>
</dbReference>
<evidence type="ECO:0008006" key="8">
    <source>
        <dbReference type="Google" id="ProtNLM"/>
    </source>
</evidence>
<evidence type="ECO:0000256" key="5">
    <source>
        <dbReference type="SAM" id="MobiDB-lite"/>
    </source>
</evidence>
<dbReference type="Proteomes" id="UP000887567">
    <property type="component" value="Unplaced"/>
</dbReference>
<dbReference type="OMA" id="MLMPFGF"/>
<feature type="compositionally biased region" description="Basic and acidic residues" evidence="5">
    <location>
        <begin position="192"/>
        <end position="204"/>
    </location>
</feature>
<feature type="compositionally biased region" description="Basic residues" evidence="5">
    <location>
        <begin position="236"/>
        <end position="249"/>
    </location>
</feature>
<dbReference type="AlphaFoldDB" id="A0A913XT80"/>
<feature type="region of interest" description="Disordered" evidence="5">
    <location>
        <begin position="40"/>
        <end position="68"/>
    </location>
</feature>
<dbReference type="OrthoDB" id="5983898at2759"/>
<sequence>MFGFGFRPFEEDPFFREHHDRMRQTFGAFDNIDRFFGRGAFALGAPPRDDRHREPQGGRDRDVAPRDLQGGMFGMNSMFRDMEEQFARAANNPNTYSYSQSSVMSYSNDGSGEPKYFQAHHSTKNAPGGIKETRNAIRDSESGVHRMAVGHHIGDRGHVIERSMNKRTGEEERKQDFINLDEGHAQTFNQEWSRRTRNIDPHSLHERRRNRQRALEDLSDHRRGRPRDRPAEHAHERRIRHQHRPSNKHAPREGLE</sequence>
<dbReference type="InterPro" id="IPR019376">
    <property type="entry name" value="Myeloid_leukemia_factor"/>
</dbReference>
<feature type="compositionally biased region" description="Basic and acidic residues" evidence="5">
    <location>
        <begin position="213"/>
        <end position="235"/>
    </location>
</feature>
<feature type="compositionally biased region" description="Basic and acidic residues" evidence="5">
    <location>
        <begin position="152"/>
        <end position="184"/>
    </location>
</feature>
<evidence type="ECO:0000256" key="1">
    <source>
        <dbReference type="ARBA" id="ARBA00004496"/>
    </source>
</evidence>
<evidence type="ECO:0000313" key="6">
    <source>
        <dbReference type="EnsemblMetazoa" id="XP_020909896.1"/>
    </source>
</evidence>
<keyword evidence="7" id="KW-1185">Reference proteome</keyword>